<accession>A0ABX5XSD1</accession>
<proteinExistence type="predicted"/>
<sequence>MSPKTAAILTRTKRKGVDFQPPIAPRVTLPGDDVGQVRYFPIHRPTFFDLSCPGNVASIGGRTKLGRILSAKRWLERSPCNERGKEKEWTLINSMELPVPL</sequence>
<protein>
    <submittedName>
        <fullName evidence="1">Uncharacterized protein</fullName>
    </submittedName>
</protein>
<dbReference type="Proteomes" id="UP000318081">
    <property type="component" value="Chromosome"/>
</dbReference>
<evidence type="ECO:0000313" key="1">
    <source>
        <dbReference type="EMBL" id="QDV84915.1"/>
    </source>
</evidence>
<name>A0ABX5XSD1_9BACT</name>
<evidence type="ECO:0000313" key="2">
    <source>
        <dbReference type="Proteomes" id="UP000318081"/>
    </source>
</evidence>
<reference evidence="1 2" key="1">
    <citation type="submission" date="2019-02" db="EMBL/GenBank/DDBJ databases">
        <title>Deep-cultivation of Planctomycetes and their phenomic and genomic characterization uncovers novel biology.</title>
        <authorList>
            <person name="Wiegand S."/>
            <person name="Jogler M."/>
            <person name="Boedeker C."/>
            <person name="Pinto D."/>
            <person name="Vollmers J."/>
            <person name="Rivas-Marin E."/>
            <person name="Kohn T."/>
            <person name="Peeters S.H."/>
            <person name="Heuer A."/>
            <person name="Rast P."/>
            <person name="Oberbeckmann S."/>
            <person name="Bunk B."/>
            <person name="Jeske O."/>
            <person name="Meyerdierks A."/>
            <person name="Storesund J.E."/>
            <person name="Kallscheuer N."/>
            <person name="Luecker S."/>
            <person name="Lage O.M."/>
            <person name="Pohl T."/>
            <person name="Merkel B.J."/>
            <person name="Hornburger P."/>
            <person name="Mueller R.-W."/>
            <person name="Bruemmer F."/>
            <person name="Labrenz M."/>
            <person name="Spormann A.M."/>
            <person name="Op den Camp H."/>
            <person name="Overmann J."/>
            <person name="Amann R."/>
            <person name="Jetten M.S.M."/>
            <person name="Mascher T."/>
            <person name="Medema M.H."/>
            <person name="Devos D.P."/>
            <person name="Kaster A.-K."/>
            <person name="Ovreas L."/>
            <person name="Rohde M."/>
            <person name="Galperin M.Y."/>
            <person name="Jogler C."/>
        </authorList>
    </citation>
    <scope>NUCLEOTIDE SEQUENCE [LARGE SCALE GENOMIC DNA]</scope>
    <source>
        <strain evidence="1 2">TBK1r</strain>
    </source>
</reference>
<gene>
    <name evidence="1" type="ORF">TBK1r_38670</name>
</gene>
<keyword evidence="2" id="KW-1185">Reference proteome</keyword>
<dbReference type="EMBL" id="CP036432">
    <property type="protein sequence ID" value="QDV84915.1"/>
    <property type="molecule type" value="Genomic_DNA"/>
</dbReference>
<organism evidence="1 2">
    <name type="scientific">Stieleria magnilauensis</name>
    <dbReference type="NCBI Taxonomy" id="2527963"/>
    <lineage>
        <taxon>Bacteria</taxon>
        <taxon>Pseudomonadati</taxon>
        <taxon>Planctomycetota</taxon>
        <taxon>Planctomycetia</taxon>
        <taxon>Pirellulales</taxon>
        <taxon>Pirellulaceae</taxon>
        <taxon>Stieleria</taxon>
    </lineage>
</organism>